<evidence type="ECO:0000313" key="6">
    <source>
        <dbReference type="EMBL" id="CAF0795664.1"/>
    </source>
</evidence>
<evidence type="ECO:0000256" key="2">
    <source>
        <dbReference type="ARBA" id="ARBA00022574"/>
    </source>
</evidence>
<evidence type="ECO:0008006" key="8">
    <source>
        <dbReference type="Google" id="ProtNLM"/>
    </source>
</evidence>
<evidence type="ECO:0000313" key="7">
    <source>
        <dbReference type="Proteomes" id="UP000663879"/>
    </source>
</evidence>
<dbReference type="PRINTS" id="PR00320">
    <property type="entry name" value="GPROTEINBRPT"/>
</dbReference>
<dbReference type="SUPFAM" id="SSF50978">
    <property type="entry name" value="WD40 repeat-like"/>
    <property type="match status" value="1"/>
</dbReference>
<dbReference type="PANTHER" id="PTHR14091:SF0">
    <property type="entry name" value="PERIODIC TRYPTOPHAN PROTEIN 1 HOMOLOG"/>
    <property type="match status" value="1"/>
</dbReference>
<dbReference type="PANTHER" id="PTHR14091">
    <property type="entry name" value="PERIODIC TRYPTOPHAN PROTEIN 1"/>
    <property type="match status" value="1"/>
</dbReference>
<dbReference type="PROSITE" id="PS50294">
    <property type="entry name" value="WD_REPEATS_REGION"/>
    <property type="match status" value="2"/>
</dbReference>
<dbReference type="PROSITE" id="PS50082">
    <property type="entry name" value="WD_REPEATS_2"/>
    <property type="match status" value="3"/>
</dbReference>
<sequence length="522" mass="59990">MRFISSMTWIKKGASKTPVRIKVNEDEMKKLFSEIDKPAADEEEDEENESEKEEDIEKINEKDSKEEEEDEDKKSDSENLDDDAKINKKYNLDDYDDEDDDIKLEQLNSLACFPTNALDDYLIKKDDGEDSDEEDIEIKPTDNLIVCGTVDEEDSSLNIYVYNEEEGNFYIHHDILLSSVPVCVEWLDFDPTNKNAAVNYLAVGTMNPWIEIWDLDLMDSLEPEFILGSTKKIKKKLKAELGKKPKVAGHTDAVLDLSYNHLNRNILASGSADKTIVLWDLENLKQATKIKNHKDKVQALQFHPIESFSLLSGSCDSTVALYDCRNPKTNKKIWKLESDIERVLWNKLDPNYFICSDDEGSLSLIDIRNDAPVATVKAHDSAVSGLSISSQVPGLLLSACEDEILKIWDIKNHSFDKIYEEKLKTGEVTCVKSSPDSGFVFSFAGITSNDPKVWDIRELKEIRERFYERMNIVEVEEEKNEDASGEKNPKRRERALKFKKFQMKQSENENKKFKTNKRKIKY</sequence>
<dbReference type="OrthoDB" id="270624at2759"/>
<dbReference type="GO" id="GO:0005634">
    <property type="term" value="C:nucleus"/>
    <property type="evidence" value="ECO:0007669"/>
    <property type="project" value="TreeGrafter"/>
</dbReference>
<dbReference type="Pfam" id="PF00400">
    <property type="entry name" value="WD40"/>
    <property type="match status" value="3"/>
</dbReference>
<dbReference type="Proteomes" id="UP000663879">
    <property type="component" value="Unassembled WGS sequence"/>
</dbReference>
<dbReference type="SMART" id="SM00320">
    <property type="entry name" value="WD40"/>
    <property type="match status" value="5"/>
</dbReference>
<evidence type="ECO:0000256" key="4">
    <source>
        <dbReference type="PROSITE-ProRule" id="PRU00221"/>
    </source>
</evidence>
<dbReference type="Gene3D" id="2.130.10.10">
    <property type="entry name" value="YVTN repeat-like/Quinoprotein amine dehydrogenase"/>
    <property type="match status" value="2"/>
</dbReference>
<evidence type="ECO:0000256" key="1">
    <source>
        <dbReference type="ARBA" id="ARBA00022553"/>
    </source>
</evidence>
<feature type="compositionally biased region" description="Basic and acidic residues" evidence="5">
    <location>
        <begin position="55"/>
        <end position="65"/>
    </location>
</feature>
<feature type="repeat" description="WD" evidence="4">
    <location>
        <begin position="290"/>
        <end position="332"/>
    </location>
</feature>
<dbReference type="PROSITE" id="PS00678">
    <property type="entry name" value="WD_REPEATS_1"/>
    <property type="match status" value="2"/>
</dbReference>
<gene>
    <name evidence="6" type="ORF">OXX778_LOCUS6200</name>
</gene>
<dbReference type="InterPro" id="IPR001680">
    <property type="entry name" value="WD40_rpt"/>
</dbReference>
<dbReference type="InterPro" id="IPR015943">
    <property type="entry name" value="WD40/YVTN_repeat-like_dom_sf"/>
</dbReference>
<dbReference type="AlphaFoldDB" id="A0A813SG69"/>
<feature type="region of interest" description="Disordered" evidence="5">
    <location>
        <begin position="32"/>
        <end position="81"/>
    </location>
</feature>
<dbReference type="InterPro" id="IPR020472">
    <property type="entry name" value="WD40_PAC1"/>
</dbReference>
<dbReference type="GO" id="GO:0006364">
    <property type="term" value="P:rRNA processing"/>
    <property type="evidence" value="ECO:0007669"/>
    <property type="project" value="InterPro"/>
</dbReference>
<feature type="compositionally biased region" description="Acidic residues" evidence="5">
    <location>
        <begin position="41"/>
        <end position="54"/>
    </location>
</feature>
<dbReference type="EMBL" id="CAJNOC010000718">
    <property type="protein sequence ID" value="CAF0795664.1"/>
    <property type="molecule type" value="Genomic_DNA"/>
</dbReference>
<keyword evidence="2 4" id="KW-0853">WD repeat</keyword>
<evidence type="ECO:0000256" key="3">
    <source>
        <dbReference type="ARBA" id="ARBA00022737"/>
    </source>
</evidence>
<comment type="caution">
    <text evidence="6">The sequence shown here is derived from an EMBL/GenBank/DDBJ whole genome shotgun (WGS) entry which is preliminary data.</text>
</comment>
<dbReference type="InterPro" id="IPR019775">
    <property type="entry name" value="WD40_repeat_CS"/>
</dbReference>
<proteinExistence type="predicted"/>
<accession>A0A813SG69</accession>
<organism evidence="6 7">
    <name type="scientific">Brachionus calyciflorus</name>
    <dbReference type="NCBI Taxonomy" id="104777"/>
    <lineage>
        <taxon>Eukaryota</taxon>
        <taxon>Metazoa</taxon>
        <taxon>Spiralia</taxon>
        <taxon>Gnathifera</taxon>
        <taxon>Rotifera</taxon>
        <taxon>Eurotatoria</taxon>
        <taxon>Monogononta</taxon>
        <taxon>Pseudotrocha</taxon>
        <taxon>Ploima</taxon>
        <taxon>Brachionidae</taxon>
        <taxon>Brachionus</taxon>
    </lineage>
</organism>
<keyword evidence="7" id="KW-1185">Reference proteome</keyword>
<dbReference type="InterPro" id="IPR036322">
    <property type="entry name" value="WD40_repeat_dom_sf"/>
</dbReference>
<feature type="compositionally biased region" description="Basic and acidic residues" evidence="5">
    <location>
        <begin position="72"/>
        <end position="81"/>
    </location>
</feature>
<name>A0A813SG69_9BILA</name>
<evidence type="ECO:0000256" key="5">
    <source>
        <dbReference type="SAM" id="MobiDB-lite"/>
    </source>
</evidence>
<feature type="repeat" description="WD" evidence="4">
    <location>
        <begin position="376"/>
        <end position="412"/>
    </location>
</feature>
<protein>
    <recommendedName>
        <fullName evidence="8">Periodic tryptophan protein 1</fullName>
    </recommendedName>
</protein>
<dbReference type="InterPro" id="IPR044285">
    <property type="entry name" value="PWP1"/>
</dbReference>
<feature type="repeat" description="WD" evidence="4">
    <location>
        <begin position="247"/>
        <end position="289"/>
    </location>
</feature>
<keyword evidence="1" id="KW-0597">Phosphoprotein</keyword>
<keyword evidence="3" id="KW-0677">Repeat</keyword>
<reference evidence="6" key="1">
    <citation type="submission" date="2021-02" db="EMBL/GenBank/DDBJ databases">
        <authorList>
            <person name="Nowell W R."/>
        </authorList>
    </citation>
    <scope>NUCLEOTIDE SEQUENCE</scope>
    <source>
        <strain evidence="6">Ploen Becks lab</strain>
    </source>
</reference>